<protein>
    <submittedName>
        <fullName evidence="2">Uncharacterized protein</fullName>
    </submittedName>
</protein>
<evidence type="ECO:0000256" key="1">
    <source>
        <dbReference type="SAM" id="Phobius"/>
    </source>
</evidence>
<evidence type="ECO:0000313" key="2">
    <source>
        <dbReference type="EMBL" id="SFB87401.1"/>
    </source>
</evidence>
<name>A0A1I1EK06_9ACTN</name>
<keyword evidence="1" id="KW-0472">Membrane</keyword>
<proteinExistence type="predicted"/>
<accession>A0A1I1EK06</accession>
<keyword evidence="3" id="KW-1185">Reference proteome</keyword>
<sequence>MRDLRQRARLTVEQLEGYLRARAEVGAARGDGEALADRMPWLTTAQREELVRLYTEDRIDLTRSTLGALTRRCRELRAEYEARYARLRRLLLTVTVAVLLGALALTSAAAALLLPGTG</sequence>
<dbReference type="RefSeq" id="WP_245833736.1">
    <property type="nucleotide sequence ID" value="NZ_FOLM01000001.1"/>
</dbReference>
<dbReference type="Proteomes" id="UP000199207">
    <property type="component" value="Unassembled WGS sequence"/>
</dbReference>
<dbReference type="AlphaFoldDB" id="A0A1I1EK06"/>
<feature type="transmembrane region" description="Helical" evidence="1">
    <location>
        <begin position="90"/>
        <end position="114"/>
    </location>
</feature>
<keyword evidence="1" id="KW-0812">Transmembrane</keyword>
<keyword evidence="1" id="KW-1133">Transmembrane helix</keyword>
<reference evidence="2 3" key="1">
    <citation type="submission" date="2016-10" db="EMBL/GenBank/DDBJ databases">
        <authorList>
            <person name="de Groot N.N."/>
        </authorList>
    </citation>
    <scope>NUCLEOTIDE SEQUENCE [LARGE SCALE GENOMIC DNA]</scope>
    <source>
        <strain evidence="2 3">CGMCC 4.5739</strain>
    </source>
</reference>
<evidence type="ECO:0000313" key="3">
    <source>
        <dbReference type="Proteomes" id="UP000199207"/>
    </source>
</evidence>
<dbReference type="STRING" id="910347.SAMN05421773_101340"/>
<organism evidence="2 3">
    <name type="scientific">Streptomyces aidingensis</name>
    <dbReference type="NCBI Taxonomy" id="910347"/>
    <lineage>
        <taxon>Bacteria</taxon>
        <taxon>Bacillati</taxon>
        <taxon>Actinomycetota</taxon>
        <taxon>Actinomycetes</taxon>
        <taxon>Kitasatosporales</taxon>
        <taxon>Streptomycetaceae</taxon>
        <taxon>Streptomyces</taxon>
    </lineage>
</organism>
<dbReference type="EMBL" id="FOLM01000001">
    <property type="protein sequence ID" value="SFB87401.1"/>
    <property type="molecule type" value="Genomic_DNA"/>
</dbReference>
<gene>
    <name evidence="2" type="ORF">SAMN05421773_101340</name>
</gene>